<dbReference type="SUPFAM" id="SSF55811">
    <property type="entry name" value="Nudix"/>
    <property type="match status" value="1"/>
</dbReference>
<dbReference type="Proteomes" id="UP001295684">
    <property type="component" value="Unassembled WGS sequence"/>
</dbReference>
<dbReference type="InterPro" id="IPR000086">
    <property type="entry name" value="NUDIX_hydrolase_dom"/>
</dbReference>
<evidence type="ECO:0000256" key="1">
    <source>
        <dbReference type="ARBA" id="ARBA00022801"/>
    </source>
</evidence>
<dbReference type="PROSITE" id="PS51462">
    <property type="entry name" value="NUDIX"/>
    <property type="match status" value="1"/>
</dbReference>
<keyword evidence="4" id="KW-1185">Reference proteome</keyword>
<dbReference type="PROSITE" id="PS00893">
    <property type="entry name" value="NUDIX_BOX"/>
    <property type="match status" value="1"/>
</dbReference>
<dbReference type="Pfam" id="PF00293">
    <property type="entry name" value="NUDIX"/>
    <property type="match status" value="1"/>
</dbReference>
<dbReference type="InterPro" id="IPR020084">
    <property type="entry name" value="NUDIX_hydrolase_CS"/>
</dbReference>
<dbReference type="PANTHER" id="PTHR43736">
    <property type="entry name" value="ADP-RIBOSE PYROPHOSPHATASE"/>
    <property type="match status" value="1"/>
</dbReference>
<proteinExistence type="predicted"/>
<dbReference type="EMBL" id="CAMPGE010024136">
    <property type="protein sequence ID" value="CAI2381998.1"/>
    <property type="molecule type" value="Genomic_DNA"/>
</dbReference>
<accession>A0AAD2D762</accession>
<protein>
    <recommendedName>
        <fullName evidence="2">Nudix hydrolase domain-containing protein</fullName>
    </recommendedName>
</protein>
<dbReference type="InterPro" id="IPR015797">
    <property type="entry name" value="NUDIX_hydrolase-like_dom_sf"/>
</dbReference>
<keyword evidence="1" id="KW-0378">Hydrolase</keyword>
<dbReference type="CDD" id="cd18873">
    <property type="entry name" value="NUDIX_NadM_like"/>
    <property type="match status" value="1"/>
</dbReference>
<feature type="domain" description="Nudix hydrolase" evidence="2">
    <location>
        <begin position="22"/>
        <end position="155"/>
    </location>
</feature>
<evidence type="ECO:0000313" key="3">
    <source>
        <dbReference type="EMBL" id="CAI2381998.1"/>
    </source>
</evidence>
<dbReference type="GO" id="GO:0016787">
    <property type="term" value="F:hydrolase activity"/>
    <property type="evidence" value="ECO:0007669"/>
    <property type="project" value="UniProtKB-KW"/>
</dbReference>
<reference evidence="3" key="1">
    <citation type="submission" date="2023-07" db="EMBL/GenBank/DDBJ databases">
        <authorList>
            <consortium name="AG Swart"/>
            <person name="Singh M."/>
            <person name="Singh A."/>
            <person name="Seah K."/>
            <person name="Emmerich C."/>
        </authorList>
    </citation>
    <scope>NUCLEOTIDE SEQUENCE</scope>
    <source>
        <strain evidence="3">DP1</strain>
    </source>
</reference>
<dbReference type="AlphaFoldDB" id="A0AAD2D762"/>
<name>A0AAD2D762_EUPCR</name>
<organism evidence="3 4">
    <name type="scientific">Euplotes crassus</name>
    <dbReference type="NCBI Taxonomy" id="5936"/>
    <lineage>
        <taxon>Eukaryota</taxon>
        <taxon>Sar</taxon>
        <taxon>Alveolata</taxon>
        <taxon>Ciliophora</taxon>
        <taxon>Intramacronucleata</taxon>
        <taxon>Spirotrichea</taxon>
        <taxon>Hypotrichia</taxon>
        <taxon>Euplotida</taxon>
        <taxon>Euplotidae</taxon>
        <taxon>Moneuplotes</taxon>
    </lineage>
</organism>
<dbReference type="Gene3D" id="3.90.79.10">
    <property type="entry name" value="Nucleoside Triphosphate Pyrophosphohydrolase"/>
    <property type="match status" value="1"/>
</dbReference>
<sequence length="166" mass="18910">MDKEEIDEYGRPYPPKCGKYRIPHVAADAIVLRKHAEDDYHDILLITRGIEPSKGCLAFPGGHIDYNEAPEHACIRELEEECGIKGTEPELFTVRGEATRDPRKHMITIVYSVTVDPDAEYKAGDDAATAEWYNLKEIVDNKTEKDFAFDHHSILTEFISKKLTVY</sequence>
<dbReference type="PANTHER" id="PTHR43736:SF5">
    <property type="entry name" value="NUDIX HYDROLASE DOMAIN-CONTAINING PROTEIN"/>
    <property type="match status" value="1"/>
</dbReference>
<evidence type="ECO:0000313" key="4">
    <source>
        <dbReference type="Proteomes" id="UP001295684"/>
    </source>
</evidence>
<comment type="caution">
    <text evidence="3">The sequence shown here is derived from an EMBL/GenBank/DDBJ whole genome shotgun (WGS) entry which is preliminary data.</text>
</comment>
<evidence type="ECO:0000259" key="2">
    <source>
        <dbReference type="PROSITE" id="PS51462"/>
    </source>
</evidence>
<gene>
    <name evidence="3" type="ORF">ECRASSUSDP1_LOCUS23465</name>
</gene>